<comment type="caution">
    <text evidence="1">The sequence shown here is derived from an EMBL/GenBank/DDBJ whole genome shotgun (WGS) entry which is preliminary data.</text>
</comment>
<organism evidence="1 2">
    <name type="scientific">Handroanthus impetiginosus</name>
    <dbReference type="NCBI Taxonomy" id="429701"/>
    <lineage>
        <taxon>Eukaryota</taxon>
        <taxon>Viridiplantae</taxon>
        <taxon>Streptophyta</taxon>
        <taxon>Embryophyta</taxon>
        <taxon>Tracheophyta</taxon>
        <taxon>Spermatophyta</taxon>
        <taxon>Magnoliopsida</taxon>
        <taxon>eudicotyledons</taxon>
        <taxon>Gunneridae</taxon>
        <taxon>Pentapetalae</taxon>
        <taxon>asterids</taxon>
        <taxon>lamiids</taxon>
        <taxon>Lamiales</taxon>
        <taxon>Bignoniaceae</taxon>
        <taxon>Crescentiina</taxon>
        <taxon>Tabebuia alliance</taxon>
        <taxon>Handroanthus</taxon>
    </lineage>
</organism>
<dbReference type="OrthoDB" id="1929566at2759"/>
<dbReference type="AlphaFoldDB" id="A0A2G9HUE3"/>
<evidence type="ECO:0000313" key="1">
    <source>
        <dbReference type="EMBL" id="PIN21083.1"/>
    </source>
</evidence>
<accession>A0A2G9HUE3</accession>
<name>A0A2G9HUE3_9LAMI</name>
<dbReference type="Proteomes" id="UP000231279">
    <property type="component" value="Unassembled WGS sequence"/>
</dbReference>
<protein>
    <submittedName>
        <fullName evidence="1">Uncharacterized protein</fullName>
    </submittedName>
</protein>
<reference evidence="2" key="1">
    <citation type="journal article" date="2018" name="Gigascience">
        <title>Genome assembly of the Pink Ipe (Handroanthus impetiginosus, Bignoniaceae), a highly valued, ecologically keystone Neotropical timber forest tree.</title>
        <authorList>
            <person name="Silva-Junior O.B."/>
            <person name="Grattapaglia D."/>
            <person name="Novaes E."/>
            <person name="Collevatti R.G."/>
        </authorList>
    </citation>
    <scope>NUCLEOTIDE SEQUENCE [LARGE SCALE GENOMIC DNA]</scope>
    <source>
        <strain evidence="2">cv. UFG-1</strain>
    </source>
</reference>
<keyword evidence="2" id="KW-1185">Reference proteome</keyword>
<gene>
    <name evidence="1" type="ORF">CDL12_06221</name>
</gene>
<sequence length="76" mass="8813">MWKKIILLHLGWMDIGYVGRKDEPPVVTNTNTLQEIVLYDRWERSNCLSHDMVRDLLKALDNQFVASKKALASTLL</sequence>
<evidence type="ECO:0000313" key="2">
    <source>
        <dbReference type="Proteomes" id="UP000231279"/>
    </source>
</evidence>
<dbReference type="EMBL" id="NKXS01001004">
    <property type="protein sequence ID" value="PIN21083.1"/>
    <property type="molecule type" value="Genomic_DNA"/>
</dbReference>
<proteinExistence type="predicted"/>